<keyword evidence="4 7" id="KW-0812">Transmembrane</keyword>
<dbReference type="PANTHER" id="PTHR30043">
    <property type="entry name" value="PHOSPHONATES TRANSPORT SYSTEM PERMEASE PROTEIN"/>
    <property type="match status" value="1"/>
</dbReference>
<comment type="caution">
    <text evidence="10">The sequence shown here is derived from an EMBL/GenBank/DDBJ whole genome shotgun (WGS) entry which is preliminary data.</text>
</comment>
<comment type="similarity">
    <text evidence="7">Belongs to the binding-protein-dependent transport system permease family.</text>
</comment>
<gene>
    <name evidence="10" type="ORF">FHU36_007755</name>
</gene>
<dbReference type="GO" id="GO:0005886">
    <property type="term" value="C:plasma membrane"/>
    <property type="evidence" value="ECO:0007669"/>
    <property type="project" value="UniProtKB-SubCell"/>
</dbReference>
<evidence type="ECO:0000256" key="8">
    <source>
        <dbReference type="SAM" id="MobiDB-lite"/>
    </source>
</evidence>
<dbReference type="PROSITE" id="PS50928">
    <property type="entry name" value="ABC_TM1"/>
    <property type="match status" value="1"/>
</dbReference>
<proteinExistence type="inferred from homology"/>
<dbReference type="RefSeq" id="WP_185088972.1">
    <property type="nucleotide sequence ID" value="NZ_JACHJB010000004.1"/>
</dbReference>
<keyword evidence="2 7" id="KW-0813">Transport</keyword>
<evidence type="ECO:0000256" key="6">
    <source>
        <dbReference type="ARBA" id="ARBA00023136"/>
    </source>
</evidence>
<feature type="domain" description="ABC transmembrane type-1" evidence="9">
    <location>
        <begin position="75"/>
        <end position="261"/>
    </location>
</feature>
<dbReference type="InterPro" id="IPR000515">
    <property type="entry name" value="MetI-like"/>
</dbReference>
<evidence type="ECO:0000256" key="1">
    <source>
        <dbReference type="ARBA" id="ARBA00004651"/>
    </source>
</evidence>
<keyword evidence="11" id="KW-1185">Reference proteome</keyword>
<dbReference type="NCBIfam" id="TIGR01097">
    <property type="entry name" value="PhnE"/>
    <property type="match status" value="1"/>
</dbReference>
<keyword evidence="6 7" id="KW-0472">Membrane</keyword>
<protein>
    <submittedName>
        <fullName evidence="10">Phosphonate transport system permease protein</fullName>
    </submittedName>
</protein>
<evidence type="ECO:0000313" key="11">
    <source>
        <dbReference type="Proteomes" id="UP000583800"/>
    </source>
</evidence>
<dbReference type="PANTHER" id="PTHR30043:SF1">
    <property type="entry name" value="ABC TRANSPORT SYSTEM PERMEASE PROTEIN P69"/>
    <property type="match status" value="1"/>
</dbReference>
<dbReference type="InterPro" id="IPR005769">
    <property type="entry name" value="PhnE/PtxC"/>
</dbReference>
<dbReference type="SUPFAM" id="SSF161098">
    <property type="entry name" value="MetI-like"/>
    <property type="match status" value="1"/>
</dbReference>
<evidence type="ECO:0000259" key="9">
    <source>
        <dbReference type="PROSITE" id="PS50928"/>
    </source>
</evidence>
<dbReference type="InterPro" id="IPR035906">
    <property type="entry name" value="MetI-like_sf"/>
</dbReference>
<dbReference type="Gene3D" id="1.10.3720.10">
    <property type="entry name" value="MetI-like"/>
    <property type="match status" value="1"/>
</dbReference>
<dbReference type="Pfam" id="PF00528">
    <property type="entry name" value="BPD_transp_1"/>
    <property type="match status" value="1"/>
</dbReference>
<feature type="transmembrane region" description="Helical" evidence="7">
    <location>
        <begin position="214"/>
        <end position="234"/>
    </location>
</feature>
<evidence type="ECO:0000256" key="4">
    <source>
        <dbReference type="ARBA" id="ARBA00022692"/>
    </source>
</evidence>
<dbReference type="AlphaFoldDB" id="A0A7X0CA91"/>
<evidence type="ECO:0000256" key="3">
    <source>
        <dbReference type="ARBA" id="ARBA00022475"/>
    </source>
</evidence>
<feature type="transmembrane region" description="Helical" evidence="7">
    <location>
        <begin position="127"/>
        <end position="149"/>
    </location>
</feature>
<evidence type="ECO:0000256" key="2">
    <source>
        <dbReference type="ARBA" id="ARBA00022448"/>
    </source>
</evidence>
<sequence>MTMDDLTVRSGRPSRRSLRLVVVAVVVVAVSWSLAGTGIGLGSLIQGRAGAVQMISGLMPPDLDAALLSRVLNAAVETLQMSIAALLLGAMIGLPLAVLMAANVQAPVPLAMAARGIATLLRSVHELLWALLFVATVGLGPAAGVYAIALHSAGVMAKLCSEQLEAVDPGPVEAMRLTGGGRATTALLGIVPQARANLASQVLYQWECNIRSSVVIGFVGAGGIGQALGIALHLFRYQELATLVASVVILVIGVDRISKVFRSRLGAASGRTSGRRSRPYRSLLERSSR</sequence>
<organism evidence="10 11">
    <name type="scientific">Nonomuraea muscovyensis</name>
    <dbReference type="NCBI Taxonomy" id="1124761"/>
    <lineage>
        <taxon>Bacteria</taxon>
        <taxon>Bacillati</taxon>
        <taxon>Actinomycetota</taxon>
        <taxon>Actinomycetes</taxon>
        <taxon>Streptosporangiales</taxon>
        <taxon>Streptosporangiaceae</taxon>
        <taxon>Nonomuraea</taxon>
    </lineage>
</organism>
<dbReference type="GO" id="GO:0015416">
    <property type="term" value="F:ABC-type phosphonate transporter activity"/>
    <property type="evidence" value="ECO:0007669"/>
    <property type="project" value="InterPro"/>
</dbReference>
<name>A0A7X0CA91_9ACTN</name>
<accession>A0A7X0CA91</accession>
<comment type="subcellular location">
    <subcellularLocation>
        <location evidence="1 7">Cell membrane</location>
        <topology evidence="1 7">Multi-pass membrane protein</topology>
    </subcellularLocation>
</comment>
<evidence type="ECO:0000313" key="10">
    <source>
        <dbReference type="EMBL" id="MBB6351172.1"/>
    </source>
</evidence>
<dbReference type="CDD" id="cd06261">
    <property type="entry name" value="TM_PBP2"/>
    <property type="match status" value="1"/>
</dbReference>
<feature type="transmembrane region" description="Helical" evidence="7">
    <location>
        <begin position="20"/>
        <end position="45"/>
    </location>
</feature>
<feature type="region of interest" description="Disordered" evidence="8">
    <location>
        <begin position="270"/>
        <end position="289"/>
    </location>
</feature>
<feature type="transmembrane region" description="Helical" evidence="7">
    <location>
        <begin position="84"/>
        <end position="107"/>
    </location>
</feature>
<keyword evidence="5 7" id="KW-1133">Transmembrane helix</keyword>
<evidence type="ECO:0000256" key="5">
    <source>
        <dbReference type="ARBA" id="ARBA00022989"/>
    </source>
</evidence>
<dbReference type="EMBL" id="JACHJB010000004">
    <property type="protein sequence ID" value="MBB6351172.1"/>
    <property type="molecule type" value="Genomic_DNA"/>
</dbReference>
<reference evidence="10 11" key="1">
    <citation type="submission" date="2020-08" db="EMBL/GenBank/DDBJ databases">
        <title>Sequencing the genomes of 1000 actinobacteria strains.</title>
        <authorList>
            <person name="Klenk H.-P."/>
        </authorList>
    </citation>
    <scope>NUCLEOTIDE SEQUENCE [LARGE SCALE GENOMIC DNA]</scope>
    <source>
        <strain evidence="10 11">DSM 45913</strain>
    </source>
</reference>
<dbReference type="Proteomes" id="UP000583800">
    <property type="component" value="Unassembled WGS sequence"/>
</dbReference>
<keyword evidence="3" id="KW-1003">Cell membrane</keyword>
<evidence type="ECO:0000256" key="7">
    <source>
        <dbReference type="RuleBase" id="RU363032"/>
    </source>
</evidence>